<dbReference type="EMBL" id="CP144749">
    <property type="protein sequence ID" value="WVZ74767.1"/>
    <property type="molecule type" value="Genomic_DNA"/>
</dbReference>
<evidence type="ECO:0000256" key="11">
    <source>
        <dbReference type="SAM" id="MobiDB-lite"/>
    </source>
</evidence>
<name>A0AAQ3TLZ8_PASNO</name>
<keyword evidence="5" id="KW-0653">Protein transport</keyword>
<dbReference type="GO" id="GO:0031369">
    <property type="term" value="F:translation initiation factor binding"/>
    <property type="evidence" value="ECO:0007669"/>
    <property type="project" value="TreeGrafter"/>
</dbReference>
<accession>A0AAQ3TLZ8</accession>
<dbReference type="GO" id="GO:0005543">
    <property type="term" value="F:phospholipid binding"/>
    <property type="evidence" value="ECO:0007669"/>
    <property type="project" value="TreeGrafter"/>
</dbReference>
<keyword evidence="12" id="KW-0812">Transmembrane</keyword>
<dbReference type="InterPro" id="IPR012476">
    <property type="entry name" value="GLE1"/>
</dbReference>
<dbReference type="GO" id="GO:0044614">
    <property type="term" value="C:nuclear pore cytoplasmic filaments"/>
    <property type="evidence" value="ECO:0007669"/>
    <property type="project" value="TreeGrafter"/>
</dbReference>
<dbReference type="GO" id="GO:0000822">
    <property type="term" value="F:inositol hexakisphosphate binding"/>
    <property type="evidence" value="ECO:0007669"/>
    <property type="project" value="TreeGrafter"/>
</dbReference>
<keyword evidence="7" id="KW-0906">Nuclear pore complex</keyword>
<evidence type="ECO:0000313" key="13">
    <source>
        <dbReference type="EMBL" id="WVZ74767.1"/>
    </source>
</evidence>
<keyword evidence="12" id="KW-1133">Transmembrane helix</keyword>
<evidence type="ECO:0000256" key="6">
    <source>
        <dbReference type="ARBA" id="ARBA00023010"/>
    </source>
</evidence>
<keyword evidence="12" id="KW-0472">Membrane</keyword>
<evidence type="ECO:0000256" key="4">
    <source>
        <dbReference type="ARBA" id="ARBA00022816"/>
    </source>
</evidence>
<feature type="compositionally biased region" description="Basic and acidic residues" evidence="11">
    <location>
        <begin position="403"/>
        <end position="423"/>
    </location>
</feature>
<dbReference type="GO" id="GO:0005737">
    <property type="term" value="C:cytoplasm"/>
    <property type="evidence" value="ECO:0007669"/>
    <property type="project" value="TreeGrafter"/>
</dbReference>
<feature type="region of interest" description="Disordered" evidence="11">
    <location>
        <begin position="363"/>
        <end position="384"/>
    </location>
</feature>
<dbReference type="GO" id="GO:0015031">
    <property type="term" value="P:protein transport"/>
    <property type="evidence" value="ECO:0007669"/>
    <property type="project" value="UniProtKB-KW"/>
</dbReference>
<evidence type="ECO:0000256" key="2">
    <source>
        <dbReference type="ARBA" id="ARBA00011056"/>
    </source>
</evidence>
<keyword evidence="3" id="KW-0813">Transport</keyword>
<comment type="subcellular location">
    <subcellularLocation>
        <location evidence="1">Nucleus</location>
        <location evidence="1">Nuclear pore complex</location>
    </subcellularLocation>
</comment>
<evidence type="ECO:0000256" key="10">
    <source>
        <dbReference type="ARBA" id="ARBA00029983"/>
    </source>
</evidence>
<dbReference type="PANTHER" id="PTHR12960:SF0">
    <property type="entry name" value="MRNA EXPORT FACTOR GLE1"/>
    <property type="match status" value="1"/>
</dbReference>
<evidence type="ECO:0000256" key="8">
    <source>
        <dbReference type="ARBA" id="ARBA00023242"/>
    </source>
</evidence>
<protein>
    <recommendedName>
        <fullName evidence="9">mRNA export factor GLE1</fullName>
    </recommendedName>
    <alternativeName>
        <fullName evidence="10">Nucleoporin GLE1</fullName>
    </alternativeName>
</protein>
<dbReference type="AlphaFoldDB" id="A0AAQ3TLZ8"/>
<keyword evidence="14" id="KW-1185">Reference proteome</keyword>
<dbReference type="Gene3D" id="1.25.40.510">
    <property type="entry name" value="GLE1-like"/>
    <property type="match status" value="1"/>
</dbReference>
<evidence type="ECO:0000256" key="1">
    <source>
        <dbReference type="ARBA" id="ARBA00004567"/>
    </source>
</evidence>
<dbReference type="GO" id="GO:0016973">
    <property type="term" value="P:poly(A)+ mRNA export from nucleus"/>
    <property type="evidence" value="ECO:0007669"/>
    <property type="project" value="InterPro"/>
</dbReference>
<keyword evidence="4" id="KW-0509">mRNA transport</keyword>
<comment type="similarity">
    <text evidence="2">Belongs to the GLE1 family.</text>
</comment>
<keyword evidence="6" id="KW-0811">Translocation</keyword>
<evidence type="ECO:0000256" key="3">
    <source>
        <dbReference type="ARBA" id="ARBA00022448"/>
    </source>
</evidence>
<dbReference type="PANTHER" id="PTHR12960">
    <property type="entry name" value="GLE-1-RELATED"/>
    <property type="match status" value="1"/>
</dbReference>
<evidence type="ECO:0000256" key="9">
    <source>
        <dbReference type="ARBA" id="ARBA00026227"/>
    </source>
</evidence>
<feature type="transmembrane region" description="Helical" evidence="12">
    <location>
        <begin position="578"/>
        <end position="600"/>
    </location>
</feature>
<evidence type="ECO:0000256" key="7">
    <source>
        <dbReference type="ARBA" id="ARBA00023132"/>
    </source>
</evidence>
<sequence>PLFRRFSPPPPVIPLRPDSRFLSAPPPRTLTREVEFLRLGPFARRCPRRPRGNATAHSQIASAYHIVFLTSKFTSVGVLAQSFSASTLLAARRSQSHGLPQYVSNSFQSRCFGSGLLRAERHIAGDGGESNVITPRRFRALLLPSSLRCPRALDPRPSWTLGDVLAELDALDATRQAAPLTPLKQPPDWAGDGIPRDKAFVMRVDDEDDTDDEHDISDGVSQALVPKGARFSFNDLESSDSEDELCQVAPYHLMEKRNLEKSILLELERVHHLKVQEEVRSKLAALEVCHQNEIQRTISAFARLQKYSESRKEIDRRLDVHFQRRIAEVLDKHLSMVQRDHEQKSQIAERRIKDDAALEEAKRQEQAIKDKKLRQERVRQEAEARQKEAAKLAAEARKTAFEAAQKEAAEKEAADMEAAKLRDATASQSRQNSQNNVAGIKVFADKYALEAESRRRALVHNQVPESIHLSKIISIVKSRNTKDKTFGNLAFACGYVMLLVTNQVPEGMDYLLAEFNRVCIYTVPKHLHALNAQVRNRDYYRLIGYQEENGQLESTESYLTYVVAYVKLYAAMIQGWKWLAMFLNALPASTATAYALHAFLKMAGFALHKKYGSQFMKILDVISRCILPALKEQGNKMQSEAVNNLQNYLNDKIYLEEPEGQYLVQQLLSKELFM</sequence>
<keyword evidence="8" id="KW-0539">Nucleus</keyword>
<reference evidence="13 14" key="1">
    <citation type="submission" date="2024-02" db="EMBL/GenBank/DDBJ databases">
        <title>High-quality chromosome-scale genome assembly of Pensacola bahiagrass (Paspalum notatum Flugge var. saurae).</title>
        <authorList>
            <person name="Vega J.M."/>
            <person name="Podio M."/>
            <person name="Orjuela J."/>
            <person name="Siena L.A."/>
            <person name="Pessino S.C."/>
            <person name="Combes M.C."/>
            <person name="Mariac C."/>
            <person name="Albertini E."/>
            <person name="Pupilli F."/>
            <person name="Ortiz J.P.A."/>
            <person name="Leblanc O."/>
        </authorList>
    </citation>
    <scope>NUCLEOTIDE SEQUENCE [LARGE SCALE GENOMIC DNA]</scope>
    <source>
        <strain evidence="13">R1</strain>
        <tissue evidence="13">Leaf</tissue>
    </source>
</reference>
<gene>
    <name evidence="13" type="ORF">U9M48_022904</name>
</gene>
<evidence type="ECO:0000256" key="12">
    <source>
        <dbReference type="SAM" id="Phobius"/>
    </source>
</evidence>
<evidence type="ECO:0000256" key="5">
    <source>
        <dbReference type="ARBA" id="ARBA00022927"/>
    </source>
</evidence>
<dbReference type="InterPro" id="IPR038506">
    <property type="entry name" value="GLE1-like_sf"/>
</dbReference>
<feature type="non-terminal residue" evidence="13">
    <location>
        <position position="1"/>
    </location>
</feature>
<proteinExistence type="inferred from homology"/>
<organism evidence="13 14">
    <name type="scientific">Paspalum notatum var. saurae</name>
    <dbReference type="NCBI Taxonomy" id="547442"/>
    <lineage>
        <taxon>Eukaryota</taxon>
        <taxon>Viridiplantae</taxon>
        <taxon>Streptophyta</taxon>
        <taxon>Embryophyta</taxon>
        <taxon>Tracheophyta</taxon>
        <taxon>Spermatophyta</taxon>
        <taxon>Magnoliopsida</taxon>
        <taxon>Liliopsida</taxon>
        <taxon>Poales</taxon>
        <taxon>Poaceae</taxon>
        <taxon>PACMAD clade</taxon>
        <taxon>Panicoideae</taxon>
        <taxon>Andropogonodae</taxon>
        <taxon>Paspaleae</taxon>
        <taxon>Paspalinae</taxon>
        <taxon>Paspalum</taxon>
    </lineage>
</organism>
<dbReference type="Pfam" id="PF07817">
    <property type="entry name" value="GLE1"/>
    <property type="match status" value="1"/>
</dbReference>
<dbReference type="Proteomes" id="UP001341281">
    <property type="component" value="Chromosome 05"/>
</dbReference>
<feature type="region of interest" description="Disordered" evidence="11">
    <location>
        <begin position="403"/>
        <end position="432"/>
    </location>
</feature>
<evidence type="ECO:0000313" key="14">
    <source>
        <dbReference type="Proteomes" id="UP001341281"/>
    </source>
</evidence>